<dbReference type="InterPro" id="IPR015109">
    <property type="entry name" value="Restrct_endonuc_II_EcoRII_C"/>
</dbReference>
<protein>
    <submittedName>
        <fullName evidence="2">EcoRII C terminal</fullName>
    </submittedName>
</protein>
<evidence type="ECO:0000313" key="2">
    <source>
        <dbReference type="EMBL" id="SDK70111.1"/>
    </source>
</evidence>
<dbReference type="GO" id="GO:0003677">
    <property type="term" value="F:DNA binding"/>
    <property type="evidence" value="ECO:0007669"/>
    <property type="project" value="InterPro"/>
</dbReference>
<reference evidence="3" key="1">
    <citation type="submission" date="2016-10" db="EMBL/GenBank/DDBJ databases">
        <authorList>
            <person name="Varghese N."/>
            <person name="Submissions S."/>
        </authorList>
    </citation>
    <scope>NUCLEOTIDE SEQUENCE [LARGE SCALE GENOMIC DNA]</scope>
    <source>
        <strain evidence="3">CGMCC 1.10789</strain>
    </source>
</reference>
<dbReference type="STRING" id="990712.SAMN05216257_104117"/>
<feature type="domain" description="Restriction endonuclease type II EcoRII C-terminal" evidence="1">
    <location>
        <begin position="232"/>
        <end position="400"/>
    </location>
</feature>
<dbReference type="SUPFAM" id="SSF52980">
    <property type="entry name" value="Restriction endonuclease-like"/>
    <property type="match status" value="1"/>
</dbReference>
<name>A0A1G9E1V1_9RHOB</name>
<dbReference type="InterPro" id="IPR038365">
    <property type="entry name" value="EcoRII_C_sf"/>
</dbReference>
<dbReference type="Pfam" id="PF09019">
    <property type="entry name" value="EcoRII-C"/>
    <property type="match status" value="1"/>
</dbReference>
<dbReference type="GO" id="GO:0009036">
    <property type="term" value="F:type II site-specific deoxyribonuclease activity"/>
    <property type="evidence" value="ECO:0007669"/>
    <property type="project" value="InterPro"/>
</dbReference>
<dbReference type="Proteomes" id="UP000199328">
    <property type="component" value="Unassembled WGS sequence"/>
</dbReference>
<organism evidence="2 3">
    <name type="scientific">Meinhardsimonia xiamenensis</name>
    <dbReference type="NCBI Taxonomy" id="990712"/>
    <lineage>
        <taxon>Bacteria</taxon>
        <taxon>Pseudomonadati</taxon>
        <taxon>Pseudomonadota</taxon>
        <taxon>Alphaproteobacteria</taxon>
        <taxon>Rhodobacterales</taxon>
        <taxon>Paracoccaceae</taxon>
        <taxon>Meinhardsimonia</taxon>
    </lineage>
</organism>
<dbReference type="GO" id="GO:0009307">
    <property type="term" value="P:DNA restriction-modification system"/>
    <property type="evidence" value="ECO:0007669"/>
    <property type="project" value="InterPro"/>
</dbReference>
<dbReference type="EMBL" id="FNFV01000004">
    <property type="protein sequence ID" value="SDK70111.1"/>
    <property type="molecule type" value="Genomic_DNA"/>
</dbReference>
<accession>A0A1G9E1V1</accession>
<dbReference type="OrthoDB" id="9797574at2"/>
<dbReference type="InterPro" id="IPR011335">
    <property type="entry name" value="Restrct_endonuc-II-like"/>
</dbReference>
<proteinExistence type="predicted"/>
<dbReference type="Gene3D" id="3.40.91.80">
    <property type="match status" value="1"/>
</dbReference>
<dbReference type="AlphaFoldDB" id="A0A1G9E1V1"/>
<keyword evidence="3" id="KW-1185">Reference proteome</keyword>
<evidence type="ECO:0000259" key="1">
    <source>
        <dbReference type="Pfam" id="PF09019"/>
    </source>
</evidence>
<evidence type="ECO:0000313" key="3">
    <source>
        <dbReference type="Proteomes" id="UP000199328"/>
    </source>
</evidence>
<sequence>MRRERLSRLFTGVAVKRLAAVEAEPAASNQHEFNGTLALRRLLGTERRERMPAKFIWLGGENEGLSADGFLTWYDARERHPTRSEWRLYFPSNEVMELASEGDLLLIARRPDGELLVVVVPAGSQLEPGILWLFDVGDEVGSGFLFQDIAHSDRELDFAARFILDELGIDAGSPEEGRLDELAENLLRASGGSFPSTSVVSGLARAEAEAPDPREDPDGALMAWLDFEEALFRRLERSWFVMHLPEHWSAGGDPDVEGLLKMALSFLNRRKSRMGLSLEHHVEEAIRAWRLRYDRGASTEGRSRPDFLFPGAREYHDRAFDARLLTMLGVKSTLKDRWRQVLAEAERIPEKHLLTLQAGVSVHQMDEMRRNSLRLVVPQSLHAAYDRTAEGWLMRFHDFLGLVRERQARADAPG</sequence>
<gene>
    <name evidence="2" type="ORF">SAMN05216257_104117</name>
</gene>